<dbReference type="PANTHER" id="PTHR24252">
    <property type="entry name" value="ACROSIN-RELATED"/>
    <property type="match status" value="1"/>
</dbReference>
<dbReference type="InterPro" id="IPR001314">
    <property type="entry name" value="Peptidase_S1A"/>
</dbReference>
<dbReference type="InterPro" id="IPR033116">
    <property type="entry name" value="TRYPSIN_SER"/>
</dbReference>
<dbReference type="InterPro" id="IPR036055">
    <property type="entry name" value="LDL_receptor-like_sf"/>
</dbReference>
<dbReference type="SMART" id="SM00209">
    <property type="entry name" value="TSP1"/>
    <property type="match status" value="1"/>
</dbReference>
<dbReference type="PROSITE" id="PS50240">
    <property type="entry name" value="TRYPSIN_DOM"/>
    <property type="match status" value="1"/>
</dbReference>
<dbReference type="InterPro" id="IPR001254">
    <property type="entry name" value="Trypsin_dom"/>
</dbReference>
<evidence type="ECO:0000256" key="2">
    <source>
        <dbReference type="ARBA" id="ARBA00023157"/>
    </source>
</evidence>
<name>A0ABM0MDG3_SACKO</name>
<dbReference type="Gene3D" id="2.40.10.10">
    <property type="entry name" value="Trypsin-like serine proteases"/>
    <property type="match status" value="2"/>
</dbReference>
<feature type="disulfide bond" evidence="3">
    <location>
        <begin position="13"/>
        <end position="28"/>
    </location>
</feature>
<keyword evidence="1" id="KW-0245">EGF-like domain</keyword>
<dbReference type="GeneID" id="100378575"/>
<keyword evidence="4" id="KW-0378">Hydrolase</keyword>
<dbReference type="Pfam" id="PF00089">
    <property type="entry name" value="Trypsin"/>
    <property type="match status" value="1"/>
</dbReference>
<dbReference type="PROSITE" id="PS00134">
    <property type="entry name" value="TRYPSIN_HIS"/>
    <property type="match status" value="1"/>
</dbReference>
<accession>A0ABM0MDG3</accession>
<evidence type="ECO:0000259" key="5">
    <source>
        <dbReference type="PROSITE" id="PS50240"/>
    </source>
</evidence>
<keyword evidence="4" id="KW-0720">Serine protease</keyword>
<dbReference type="InterPro" id="IPR009003">
    <property type="entry name" value="Peptidase_S1_PA"/>
</dbReference>
<dbReference type="InterPro" id="IPR018114">
    <property type="entry name" value="TRYPSIN_HIS"/>
</dbReference>
<evidence type="ECO:0000256" key="4">
    <source>
        <dbReference type="RuleBase" id="RU363034"/>
    </source>
</evidence>
<dbReference type="InterPro" id="IPR036383">
    <property type="entry name" value="TSP1_rpt_sf"/>
</dbReference>
<dbReference type="Gene3D" id="4.10.400.10">
    <property type="entry name" value="Low-density Lipoprotein Receptor"/>
    <property type="match status" value="1"/>
</dbReference>
<evidence type="ECO:0000256" key="1">
    <source>
        <dbReference type="ARBA" id="ARBA00022536"/>
    </source>
</evidence>
<gene>
    <name evidence="7" type="primary">LOC100378575</name>
</gene>
<dbReference type="InterPro" id="IPR002172">
    <property type="entry name" value="LDrepeatLR_classA_rpt"/>
</dbReference>
<keyword evidence="6" id="KW-1185">Reference proteome</keyword>
<dbReference type="CDD" id="cd00190">
    <property type="entry name" value="Tryp_SPc"/>
    <property type="match status" value="1"/>
</dbReference>
<evidence type="ECO:0000256" key="3">
    <source>
        <dbReference type="PROSITE-ProRule" id="PRU00124"/>
    </source>
</evidence>
<organism evidence="6 7">
    <name type="scientific">Saccoglossus kowalevskii</name>
    <name type="common">Acorn worm</name>
    <dbReference type="NCBI Taxonomy" id="10224"/>
    <lineage>
        <taxon>Eukaryota</taxon>
        <taxon>Metazoa</taxon>
        <taxon>Hemichordata</taxon>
        <taxon>Enteropneusta</taxon>
        <taxon>Harrimaniidae</taxon>
        <taxon>Saccoglossus</taxon>
    </lineage>
</organism>
<dbReference type="CDD" id="cd00112">
    <property type="entry name" value="LDLa"/>
    <property type="match status" value="1"/>
</dbReference>
<dbReference type="InterPro" id="IPR043504">
    <property type="entry name" value="Peptidase_S1_PA_chymotrypsin"/>
</dbReference>
<dbReference type="SMART" id="SM00020">
    <property type="entry name" value="Tryp_SPc"/>
    <property type="match status" value="1"/>
</dbReference>
<reference evidence="7" key="1">
    <citation type="submission" date="2025-08" db="UniProtKB">
        <authorList>
            <consortium name="RefSeq"/>
        </authorList>
    </citation>
    <scope>IDENTIFICATION</scope>
    <source>
        <tissue evidence="7">Testes</tissue>
    </source>
</reference>
<dbReference type="PROSITE" id="PS50092">
    <property type="entry name" value="TSP1"/>
    <property type="match status" value="1"/>
</dbReference>
<dbReference type="Gene3D" id="2.20.100.10">
    <property type="entry name" value="Thrombospondin type-1 (TSP1) repeat"/>
    <property type="match status" value="1"/>
</dbReference>
<dbReference type="RefSeq" id="XP_006818054.1">
    <property type="nucleotide sequence ID" value="XM_006817991.1"/>
</dbReference>
<dbReference type="SMART" id="SM00192">
    <property type="entry name" value="LDLa"/>
    <property type="match status" value="1"/>
</dbReference>
<evidence type="ECO:0000313" key="7">
    <source>
        <dbReference type="RefSeq" id="XP_006818054.1"/>
    </source>
</evidence>
<evidence type="ECO:0000313" key="6">
    <source>
        <dbReference type="Proteomes" id="UP000694865"/>
    </source>
</evidence>
<feature type="domain" description="Peptidase S1" evidence="5">
    <location>
        <begin position="110"/>
        <end position="351"/>
    </location>
</feature>
<dbReference type="Proteomes" id="UP000694865">
    <property type="component" value="Unplaced"/>
</dbReference>
<protein>
    <submittedName>
        <fullName evidence="7">Suppressor of tumorigenicity 14 protein homolog isoform X2</fullName>
    </submittedName>
</protein>
<dbReference type="PROSITE" id="PS50068">
    <property type="entry name" value="LDLRA_2"/>
    <property type="match status" value="1"/>
</dbReference>
<keyword evidence="4" id="KW-0645">Protease</keyword>
<comment type="caution">
    <text evidence="3">Lacks conserved residue(s) required for the propagation of feature annotation.</text>
</comment>
<dbReference type="SUPFAM" id="SSF50494">
    <property type="entry name" value="Trypsin-like serine proteases"/>
    <property type="match status" value="1"/>
</dbReference>
<dbReference type="Pfam" id="PF00090">
    <property type="entry name" value="TSP_1"/>
    <property type="match status" value="1"/>
</dbReference>
<dbReference type="PANTHER" id="PTHR24252:SF7">
    <property type="entry name" value="HYALIN"/>
    <property type="match status" value="1"/>
</dbReference>
<dbReference type="PROSITE" id="PS00135">
    <property type="entry name" value="TRYPSIN_SER"/>
    <property type="match status" value="1"/>
</dbReference>
<dbReference type="SUPFAM" id="SSF57424">
    <property type="entry name" value="LDL receptor-like module"/>
    <property type="match status" value="1"/>
</dbReference>
<sequence length="357" mass="39332">MHGSFCVPQEWRCDGHNDCGDDSDEDNCLNGVSEFKVNSWGVIGGWSSWSEWSNCDAECGAGERSRHRVCLDPQSKCDDQEVEFETCENDCYVEADSGCGTRKSNSLQRIVGGEPSRIGSWPWQVQLVYSYNSGAQQVVCGGSLVGPKHVISAAHCFVGSMNNIKKWKVRLGKFLLNNQPELGAVESRVRKIIVHPQFDPETMDNDIALLVLRTNIHQATDTINYVCVDKKLDFTEGAYCFVTGWGVTKMEGSQSQFLQEAYVPLISKTVCNAPSAYEGYVNDNMLCAGHMDGMVDACQGDSGGPLVCLHSDGHWYLVGITSWGYGCALKDKPGIYTNLQKYVDWAEENIGSSLLSP</sequence>
<dbReference type="SUPFAM" id="SSF82895">
    <property type="entry name" value="TSP-1 type 1 repeat"/>
    <property type="match status" value="1"/>
</dbReference>
<dbReference type="Pfam" id="PF00057">
    <property type="entry name" value="Ldl_recept_a"/>
    <property type="match status" value="1"/>
</dbReference>
<keyword evidence="2 3" id="KW-1015">Disulfide bond</keyword>
<dbReference type="PRINTS" id="PR00722">
    <property type="entry name" value="CHYMOTRYPSIN"/>
</dbReference>
<dbReference type="InterPro" id="IPR000884">
    <property type="entry name" value="TSP1_rpt"/>
</dbReference>
<proteinExistence type="predicted"/>